<dbReference type="RefSeq" id="WP_108436674.1">
    <property type="nucleotide sequence ID" value="NZ_CP028918.1"/>
</dbReference>
<organism evidence="3 4">
    <name type="scientific">Paragemmobacter aquarius</name>
    <dbReference type="NCBI Taxonomy" id="2169400"/>
    <lineage>
        <taxon>Bacteria</taxon>
        <taxon>Pseudomonadati</taxon>
        <taxon>Pseudomonadota</taxon>
        <taxon>Alphaproteobacteria</taxon>
        <taxon>Rhodobacterales</taxon>
        <taxon>Paracoccaceae</taxon>
        <taxon>Paragemmobacter</taxon>
    </lineage>
</organism>
<accession>A0A2S0UPY2</accession>
<proteinExistence type="inferred from homology"/>
<evidence type="ECO:0000313" key="3">
    <source>
        <dbReference type="EMBL" id="AWB49857.1"/>
    </source>
</evidence>
<evidence type="ECO:0000256" key="1">
    <source>
        <dbReference type="ARBA" id="ARBA00008580"/>
    </source>
</evidence>
<dbReference type="OrthoDB" id="9811310at2"/>
<dbReference type="CDD" id="cd22231">
    <property type="entry name" value="RHH_NikR_HicB-like"/>
    <property type="match status" value="1"/>
</dbReference>
<sequence length="77" mass="8618">MATMNISLPEAMKAYAEAQARDGRFANVSDYMRDLIRRDQERAKARDEIQALAEQGMASGPPRPFDMAAFLAARRKA</sequence>
<gene>
    <name evidence="3" type="ORF">HYN69_16295</name>
</gene>
<keyword evidence="4" id="KW-1185">Reference proteome</keyword>
<dbReference type="KEGG" id="geh:HYN69_16295"/>
<dbReference type="PANTHER" id="PTHR36582">
    <property type="entry name" value="ANTITOXIN PARD"/>
    <property type="match status" value="1"/>
</dbReference>
<dbReference type="InterPro" id="IPR022789">
    <property type="entry name" value="ParD"/>
</dbReference>
<dbReference type="Pfam" id="PF03693">
    <property type="entry name" value="ParD_antitoxin"/>
    <property type="match status" value="1"/>
</dbReference>
<dbReference type="NCBIfam" id="TIGR02606">
    <property type="entry name" value="antidote_CC2985"/>
    <property type="match status" value="1"/>
</dbReference>
<dbReference type="Gene3D" id="6.10.10.120">
    <property type="entry name" value="Antitoxin ParD1-like"/>
    <property type="match status" value="1"/>
</dbReference>
<dbReference type="SUPFAM" id="SSF47598">
    <property type="entry name" value="Ribbon-helix-helix"/>
    <property type="match status" value="1"/>
</dbReference>
<dbReference type="PANTHER" id="PTHR36582:SF2">
    <property type="entry name" value="ANTITOXIN PARD"/>
    <property type="match status" value="1"/>
</dbReference>
<comment type="similarity">
    <text evidence="1">Belongs to the ParD antitoxin family.</text>
</comment>
<dbReference type="InterPro" id="IPR038296">
    <property type="entry name" value="ParD_sf"/>
</dbReference>
<reference evidence="3 4" key="1">
    <citation type="submission" date="2018-04" db="EMBL/GenBank/DDBJ databases">
        <title>Genome sequencing of Gemmobacter.</title>
        <authorList>
            <person name="Yi H."/>
            <person name="Baek M.-G."/>
        </authorList>
    </citation>
    <scope>NUCLEOTIDE SEQUENCE [LARGE SCALE GENOMIC DNA]</scope>
    <source>
        <strain evidence="3 4">HYN0069</strain>
    </source>
</reference>
<dbReference type="GO" id="GO:0006355">
    <property type="term" value="P:regulation of DNA-templated transcription"/>
    <property type="evidence" value="ECO:0007669"/>
    <property type="project" value="InterPro"/>
</dbReference>
<dbReference type="InterPro" id="IPR010985">
    <property type="entry name" value="Ribbon_hlx_hlx"/>
</dbReference>
<name>A0A2S0UPY2_9RHOB</name>
<keyword evidence="2" id="KW-1277">Toxin-antitoxin system</keyword>
<dbReference type="Proteomes" id="UP000244496">
    <property type="component" value="Chromosome"/>
</dbReference>
<evidence type="ECO:0000313" key="4">
    <source>
        <dbReference type="Proteomes" id="UP000244496"/>
    </source>
</evidence>
<dbReference type="AlphaFoldDB" id="A0A2S0UPY2"/>
<evidence type="ECO:0000256" key="2">
    <source>
        <dbReference type="ARBA" id="ARBA00022649"/>
    </source>
</evidence>
<protein>
    <submittedName>
        <fullName evidence="3">Type II toxin-antitoxin system ParD family antitoxin</fullName>
    </submittedName>
</protein>
<dbReference type="EMBL" id="CP028918">
    <property type="protein sequence ID" value="AWB49857.1"/>
    <property type="molecule type" value="Genomic_DNA"/>
</dbReference>